<comment type="caution">
    <text evidence="2">The sequence shown here is derived from an EMBL/GenBank/DDBJ whole genome shotgun (WGS) entry which is preliminary data.</text>
</comment>
<evidence type="ECO:0000313" key="2">
    <source>
        <dbReference type="EMBL" id="GAI81166.1"/>
    </source>
</evidence>
<dbReference type="AlphaFoldDB" id="X1SPV1"/>
<accession>X1SPV1</accession>
<dbReference type="EMBL" id="BARW01009494">
    <property type="protein sequence ID" value="GAI81166.1"/>
    <property type="molecule type" value="Genomic_DNA"/>
</dbReference>
<organism evidence="2">
    <name type="scientific">marine sediment metagenome</name>
    <dbReference type="NCBI Taxonomy" id="412755"/>
    <lineage>
        <taxon>unclassified sequences</taxon>
        <taxon>metagenomes</taxon>
        <taxon>ecological metagenomes</taxon>
    </lineage>
</organism>
<protein>
    <submittedName>
        <fullName evidence="2">Uncharacterized protein</fullName>
    </submittedName>
</protein>
<evidence type="ECO:0000256" key="1">
    <source>
        <dbReference type="SAM" id="MobiDB-lite"/>
    </source>
</evidence>
<reference evidence="2" key="1">
    <citation type="journal article" date="2014" name="Front. Microbiol.">
        <title>High frequency of phylogenetically diverse reductive dehalogenase-homologous genes in deep subseafloor sedimentary metagenomes.</title>
        <authorList>
            <person name="Kawai M."/>
            <person name="Futagami T."/>
            <person name="Toyoda A."/>
            <person name="Takaki Y."/>
            <person name="Nishi S."/>
            <person name="Hori S."/>
            <person name="Arai W."/>
            <person name="Tsubouchi T."/>
            <person name="Morono Y."/>
            <person name="Uchiyama I."/>
            <person name="Ito T."/>
            <person name="Fujiyama A."/>
            <person name="Inagaki F."/>
            <person name="Takami H."/>
        </authorList>
    </citation>
    <scope>NUCLEOTIDE SEQUENCE</scope>
    <source>
        <strain evidence="2">Expedition CK06-06</strain>
    </source>
</reference>
<feature type="region of interest" description="Disordered" evidence="1">
    <location>
        <begin position="1"/>
        <end position="23"/>
    </location>
</feature>
<gene>
    <name evidence="2" type="ORF">S12H4_19078</name>
</gene>
<proteinExistence type="predicted"/>
<sequence>VEDHACPGVGSCAGPSHTPIVENSNGIPPAILIPSLTA</sequence>
<feature type="non-terminal residue" evidence="2">
    <location>
        <position position="1"/>
    </location>
</feature>
<name>X1SPV1_9ZZZZ</name>